<accession>H6Q6F2</accession>
<dbReference type="AlphaFoldDB" id="H6Q6F2"/>
<dbReference type="EMBL" id="CP003316">
    <property type="protein sequence ID" value="AFA38110.1"/>
    <property type="molecule type" value="Genomic_DNA"/>
</dbReference>
<proteinExistence type="predicted"/>
<keyword evidence="2" id="KW-1185">Reference proteome</keyword>
<evidence type="ECO:0000313" key="1">
    <source>
        <dbReference type="EMBL" id="AFA38110.1"/>
    </source>
</evidence>
<dbReference type="eggNOG" id="arCOG00746">
    <property type="taxonomic scope" value="Archaea"/>
</dbReference>
<gene>
    <name evidence="1" type="ordered locus">Pogu_0083</name>
</gene>
<name>H6Q6F2_PYROT</name>
<reference evidence="1 2" key="1">
    <citation type="journal article" date="2012" name="Stand. Genomic Sci.">
        <title>Complete genome sequence of Pyrobaculum oguniense.</title>
        <authorList>
            <person name="Bernick D.L."/>
            <person name="Karplus K."/>
            <person name="Lui L.M."/>
            <person name="Coker J.K."/>
            <person name="Murphy J.N."/>
            <person name="Chan P.P."/>
            <person name="Cozen A.E."/>
            <person name="Lowe T.M."/>
        </authorList>
    </citation>
    <scope>NUCLEOTIDE SEQUENCE [LARGE SCALE GENOMIC DNA]</scope>
    <source>
        <strain evidence="1 2">TE7</strain>
    </source>
</reference>
<organism evidence="1 2">
    <name type="scientific">Pyrobaculum oguniense (strain DSM 13380 / JCM 10595 / TE7)</name>
    <dbReference type="NCBI Taxonomy" id="698757"/>
    <lineage>
        <taxon>Archaea</taxon>
        <taxon>Thermoproteota</taxon>
        <taxon>Thermoprotei</taxon>
        <taxon>Thermoproteales</taxon>
        <taxon>Thermoproteaceae</taxon>
        <taxon>Pyrobaculum</taxon>
    </lineage>
</organism>
<dbReference type="Proteomes" id="UP000009062">
    <property type="component" value="Chromosome"/>
</dbReference>
<dbReference type="KEGG" id="pog:Pogu_0083"/>
<sequence length="57" mass="6055">MARVIDVLGPHAYTLVKYGVSPYDDVKTAAEKLEGVAPHLARLLSELGVAYTVGEGI</sequence>
<protein>
    <submittedName>
        <fullName evidence="1">PaREP10</fullName>
    </submittedName>
</protein>
<evidence type="ECO:0000313" key="2">
    <source>
        <dbReference type="Proteomes" id="UP000009062"/>
    </source>
</evidence>
<dbReference type="HOGENOM" id="CLU_181231_1_0_2"/>